<name>A0A3G8MAX3_9HYPH</name>
<proteinExistence type="predicted"/>
<dbReference type="EMBL" id="CP034088">
    <property type="protein sequence ID" value="AZG78997.1"/>
    <property type="molecule type" value="Genomic_DNA"/>
</dbReference>
<geneLocation type="plasmid" evidence="2">
    <name>pgw6_2</name>
</geneLocation>
<protein>
    <submittedName>
        <fullName evidence="1">Uncharacterized protein</fullName>
    </submittedName>
</protein>
<dbReference type="AlphaFoldDB" id="A0A3G8MAX3"/>
<evidence type="ECO:0000313" key="2">
    <source>
        <dbReference type="Proteomes" id="UP000273982"/>
    </source>
</evidence>
<dbReference type="RefSeq" id="WP_124740502.1">
    <property type="nucleotide sequence ID" value="NZ_CP034088.1"/>
</dbReference>
<dbReference type="Proteomes" id="UP000273982">
    <property type="component" value="Plasmid pGW6_2"/>
</dbReference>
<evidence type="ECO:0000313" key="1">
    <source>
        <dbReference type="EMBL" id="AZG78997.1"/>
    </source>
</evidence>
<organism evidence="1 2">
    <name type="scientific">Methylocystis rosea</name>
    <dbReference type="NCBI Taxonomy" id="173366"/>
    <lineage>
        <taxon>Bacteria</taxon>
        <taxon>Pseudomonadati</taxon>
        <taxon>Pseudomonadota</taxon>
        <taxon>Alphaproteobacteria</taxon>
        <taxon>Hyphomicrobiales</taxon>
        <taxon>Methylocystaceae</taxon>
        <taxon>Methylocystis</taxon>
    </lineage>
</organism>
<sequence length="134" mass="14440">MTDNYGETIAKALATQGGHLFIGRGGFSLHFGSGWLSGYDCAPVKAAAIAAGLPVIDRRMIDFGKVADLAIRGPMIAIGKPADPPPWRALSYAPLARSPRLTRARRGAERARLRRLGAAPESERALWAFRRSRG</sequence>
<dbReference type="KEGG" id="mros:EHO51_19475"/>
<reference evidence="1 2" key="1">
    <citation type="submission" date="2018-11" db="EMBL/GenBank/DDBJ databases">
        <title>Genome squencing of methanotrophic bacteria isolated from alkaline groundwater in Korea.</title>
        <authorList>
            <person name="Nguyen L.N."/>
        </authorList>
    </citation>
    <scope>NUCLEOTIDE SEQUENCE [LARGE SCALE GENOMIC DNA]</scope>
    <source>
        <strain evidence="1 2">GW6</strain>
        <plasmid evidence="2">pgw6_2</plasmid>
    </source>
</reference>
<accession>A0A3G8MAX3</accession>
<gene>
    <name evidence="1" type="ORF">EHO51_19475</name>
</gene>
<keyword evidence="1" id="KW-0614">Plasmid</keyword>